<evidence type="ECO:0000256" key="5">
    <source>
        <dbReference type="ARBA" id="ARBA00022794"/>
    </source>
</evidence>
<evidence type="ECO:0000256" key="8">
    <source>
        <dbReference type="ARBA" id="ARBA00023212"/>
    </source>
</evidence>
<evidence type="ECO:0000256" key="6">
    <source>
        <dbReference type="ARBA" id="ARBA00022927"/>
    </source>
</evidence>
<evidence type="ECO:0000256" key="1">
    <source>
        <dbReference type="ARBA" id="ARBA00004120"/>
    </source>
</evidence>
<dbReference type="GO" id="GO:0015031">
    <property type="term" value="P:protein transport"/>
    <property type="evidence" value="ECO:0007669"/>
    <property type="project" value="UniProtKB-KW"/>
</dbReference>
<dbReference type="GO" id="GO:0060271">
    <property type="term" value="P:cilium assembly"/>
    <property type="evidence" value="ECO:0007669"/>
    <property type="project" value="TreeGrafter"/>
</dbReference>
<keyword evidence="7" id="KW-0969">Cilium</keyword>
<keyword evidence="3" id="KW-0813">Transport</keyword>
<comment type="similarity">
    <text evidence="10">Belongs to the CEP41 family.</text>
</comment>
<comment type="subcellular location">
    <subcellularLocation>
        <location evidence="1">Cytoplasm</location>
        <location evidence="1">Cytoskeleton</location>
        <location evidence="1">Cilium basal body</location>
    </subcellularLocation>
    <subcellularLocation>
        <location evidence="2">Cytoplasm</location>
        <location evidence="2">Cytoskeleton</location>
        <location evidence="2">Microtubule organizing center</location>
        <location evidence="2">Centrosome</location>
    </subcellularLocation>
</comment>
<keyword evidence="14" id="KW-1185">Reference proteome</keyword>
<dbReference type="STRING" id="1806994.A0A507BWN2"/>
<dbReference type="PANTHER" id="PTHR44390:SF1">
    <property type="entry name" value="CENTROSOMAL PROTEIN OF 41 KDA"/>
    <property type="match status" value="1"/>
</dbReference>
<feature type="region of interest" description="Disordered" evidence="11">
    <location>
        <begin position="346"/>
        <end position="392"/>
    </location>
</feature>
<evidence type="ECO:0000256" key="11">
    <source>
        <dbReference type="SAM" id="MobiDB-lite"/>
    </source>
</evidence>
<dbReference type="GO" id="GO:0036064">
    <property type="term" value="C:ciliary basal body"/>
    <property type="evidence" value="ECO:0007669"/>
    <property type="project" value="TreeGrafter"/>
</dbReference>
<keyword evidence="8" id="KW-0206">Cytoskeleton</keyword>
<accession>A0A507BWN2</accession>
<keyword evidence="6" id="KW-0653">Protein transport</keyword>
<dbReference type="InterPro" id="IPR036873">
    <property type="entry name" value="Rhodanese-like_dom_sf"/>
</dbReference>
<gene>
    <name evidence="13" type="ORF">SmJEL517_g04906</name>
</gene>
<feature type="compositionally biased region" description="Low complexity" evidence="11">
    <location>
        <begin position="129"/>
        <end position="148"/>
    </location>
</feature>
<dbReference type="InterPro" id="IPR001763">
    <property type="entry name" value="Rhodanese-like_dom"/>
</dbReference>
<dbReference type="RefSeq" id="XP_031023193.1">
    <property type="nucleotide sequence ID" value="XM_031170834.1"/>
</dbReference>
<sequence length="392" mass="41558">MKKAIGDQKVLDRKTPSNPRYAHIRASVSTGSSLANKVRDIEAKKRDGEIAGNADETFKRISPASLARLLLSSTTEYDLEEYERRLHPSSTPSSPQIAPISIVQAMKPHAGTNNPQAHGVADLLKRPPSSELSNSLDSYSNGTNMSSSTAAATSADISESGILPFLLLDVRDKDDYATCHIVTSSSYPSTTPGRTMTQISRTLLAYKSPSISPIIVYDTDGESRGPATSVAIFLLERGWDNVRVLSGGLVKFTERFQGAIIGIPPKPKVAPILRKSSAPASIPSGKIAPAAEGQSSLFSNTTSMAPTPATSKSISTFSMKAVTDSLPRQFDLYALKEAVELAASSASCAPTPASTRPSSRAPSQASSRLTSRATSPRPGQRSAVRVSGGLRR</sequence>
<dbReference type="SUPFAM" id="SSF52821">
    <property type="entry name" value="Rhodanese/Cell cycle control phosphatase"/>
    <property type="match status" value="1"/>
</dbReference>
<dbReference type="Pfam" id="PF00581">
    <property type="entry name" value="Rhodanese"/>
    <property type="match status" value="1"/>
</dbReference>
<feature type="compositionally biased region" description="Basic and acidic residues" evidence="11">
    <location>
        <begin position="1"/>
        <end position="15"/>
    </location>
</feature>
<proteinExistence type="inferred from homology"/>
<evidence type="ECO:0000256" key="4">
    <source>
        <dbReference type="ARBA" id="ARBA00022490"/>
    </source>
</evidence>
<evidence type="ECO:0000259" key="12">
    <source>
        <dbReference type="PROSITE" id="PS50206"/>
    </source>
</evidence>
<protein>
    <recommendedName>
        <fullName evidence="12">Rhodanese domain-containing protein</fullName>
    </recommendedName>
</protein>
<dbReference type="InterPro" id="IPR051889">
    <property type="entry name" value="CEP41"/>
</dbReference>
<dbReference type="EMBL" id="QEAO01000038">
    <property type="protein sequence ID" value="TPX31862.1"/>
    <property type="molecule type" value="Genomic_DNA"/>
</dbReference>
<dbReference type="GeneID" id="42006131"/>
<dbReference type="PROSITE" id="PS50206">
    <property type="entry name" value="RHODANESE_3"/>
    <property type="match status" value="1"/>
</dbReference>
<reference evidence="13 14" key="1">
    <citation type="journal article" date="2019" name="Sci. Rep.">
        <title>Comparative genomics of chytrid fungi reveal insights into the obligate biotrophic and pathogenic lifestyle of Synchytrium endobioticum.</title>
        <authorList>
            <person name="van de Vossenberg B.T.L.H."/>
            <person name="Warris S."/>
            <person name="Nguyen H.D.T."/>
            <person name="van Gent-Pelzer M.P.E."/>
            <person name="Joly D.L."/>
            <person name="van de Geest H.C."/>
            <person name="Bonants P.J.M."/>
            <person name="Smith D.S."/>
            <person name="Levesque C.A."/>
            <person name="van der Lee T.A.J."/>
        </authorList>
    </citation>
    <scope>NUCLEOTIDE SEQUENCE [LARGE SCALE GENOMIC DNA]</scope>
    <source>
        <strain evidence="13 14">JEL517</strain>
    </source>
</reference>
<dbReference type="Gene3D" id="3.40.250.10">
    <property type="entry name" value="Rhodanese-like domain"/>
    <property type="match status" value="1"/>
</dbReference>
<dbReference type="OrthoDB" id="5577017at2759"/>
<dbReference type="AlphaFoldDB" id="A0A507BWN2"/>
<evidence type="ECO:0000313" key="13">
    <source>
        <dbReference type="EMBL" id="TPX31862.1"/>
    </source>
</evidence>
<keyword evidence="5" id="KW-0970">Cilium biogenesis/degradation</keyword>
<evidence type="ECO:0000256" key="3">
    <source>
        <dbReference type="ARBA" id="ARBA00022448"/>
    </source>
</evidence>
<dbReference type="CDD" id="cd00158">
    <property type="entry name" value="RHOD"/>
    <property type="match status" value="1"/>
</dbReference>
<comment type="caution">
    <text evidence="13">The sequence shown here is derived from an EMBL/GenBank/DDBJ whole genome shotgun (WGS) entry which is preliminary data.</text>
</comment>
<name>A0A507BWN2_9FUNG</name>
<keyword evidence="9" id="KW-0966">Cell projection</keyword>
<feature type="compositionally biased region" description="Low complexity" evidence="11">
    <location>
        <begin position="346"/>
        <end position="368"/>
    </location>
</feature>
<evidence type="ECO:0000313" key="14">
    <source>
        <dbReference type="Proteomes" id="UP000319731"/>
    </source>
</evidence>
<dbReference type="PANTHER" id="PTHR44390">
    <property type="entry name" value="CENTROSOMAL PROTEIN OF 41 KDA"/>
    <property type="match status" value="1"/>
</dbReference>
<organism evidence="13 14">
    <name type="scientific">Synchytrium microbalum</name>
    <dbReference type="NCBI Taxonomy" id="1806994"/>
    <lineage>
        <taxon>Eukaryota</taxon>
        <taxon>Fungi</taxon>
        <taxon>Fungi incertae sedis</taxon>
        <taxon>Chytridiomycota</taxon>
        <taxon>Chytridiomycota incertae sedis</taxon>
        <taxon>Chytridiomycetes</taxon>
        <taxon>Synchytriales</taxon>
        <taxon>Synchytriaceae</taxon>
        <taxon>Synchytrium</taxon>
    </lineage>
</organism>
<dbReference type="Proteomes" id="UP000319731">
    <property type="component" value="Unassembled WGS sequence"/>
</dbReference>
<keyword evidence="4" id="KW-0963">Cytoplasm</keyword>
<feature type="domain" description="Rhodanese" evidence="12">
    <location>
        <begin position="165"/>
        <end position="261"/>
    </location>
</feature>
<evidence type="ECO:0000256" key="2">
    <source>
        <dbReference type="ARBA" id="ARBA00004300"/>
    </source>
</evidence>
<feature type="region of interest" description="Disordered" evidence="11">
    <location>
        <begin position="1"/>
        <end position="34"/>
    </location>
</feature>
<evidence type="ECO:0000256" key="7">
    <source>
        <dbReference type="ARBA" id="ARBA00023069"/>
    </source>
</evidence>
<evidence type="ECO:0000256" key="10">
    <source>
        <dbReference type="ARBA" id="ARBA00038465"/>
    </source>
</evidence>
<evidence type="ECO:0000256" key="9">
    <source>
        <dbReference type="ARBA" id="ARBA00023273"/>
    </source>
</evidence>
<feature type="region of interest" description="Disordered" evidence="11">
    <location>
        <begin position="126"/>
        <end position="148"/>
    </location>
</feature>